<comment type="caution">
    <text evidence="1">The sequence shown here is derived from an EMBL/GenBank/DDBJ whole genome shotgun (WGS) entry which is preliminary data.</text>
</comment>
<evidence type="ECO:0000313" key="1">
    <source>
        <dbReference type="EMBL" id="PTH78780.1"/>
    </source>
</evidence>
<dbReference type="InterPro" id="IPR029063">
    <property type="entry name" value="SAM-dependent_MTases_sf"/>
</dbReference>
<dbReference type="AlphaFoldDB" id="A0A2T4MW12"/>
<sequence length="207" mass="23559">MEEIATAVDSSLHMNGVEDILLTRDLSILSLGGGPGSDILGIRKRIRGYASIDSKNTYKVSFTRIEVNPIWDNIFYRAVALGTTTQNLSEEYKTIHHDLTLNESVVLPKQDIILMSYLMSELSDAEAYMLAHRVKGLMKSNALIIINDRPEDAVKNRIKKFLDIILPSESKEHYFTYWGGFTYPEDIKNKMEPKLNMNVVSFISVRR</sequence>
<organism evidence="1 2">
    <name type="scientific">Aeromonas veronii</name>
    <dbReference type="NCBI Taxonomy" id="654"/>
    <lineage>
        <taxon>Bacteria</taxon>
        <taxon>Pseudomonadati</taxon>
        <taxon>Pseudomonadota</taxon>
        <taxon>Gammaproteobacteria</taxon>
        <taxon>Aeromonadales</taxon>
        <taxon>Aeromonadaceae</taxon>
        <taxon>Aeromonas</taxon>
    </lineage>
</organism>
<dbReference type="Proteomes" id="UP000241986">
    <property type="component" value="Unassembled WGS sequence"/>
</dbReference>
<accession>A0A2T4MW12</accession>
<reference evidence="1 2" key="1">
    <citation type="submission" date="2018-03" db="EMBL/GenBank/DDBJ databases">
        <title>Aeromonas veronii whole genome sequencing and analysis.</title>
        <authorList>
            <person name="Xie H."/>
            <person name="Liu T."/>
            <person name="Wang K."/>
        </authorList>
    </citation>
    <scope>NUCLEOTIDE SEQUENCE [LARGE SCALE GENOMIC DNA]</scope>
    <source>
        <strain evidence="1 2">XH.VA.1</strain>
    </source>
</reference>
<dbReference type="EMBL" id="PZKL01000046">
    <property type="protein sequence ID" value="PTH78780.1"/>
    <property type="molecule type" value="Genomic_DNA"/>
</dbReference>
<proteinExistence type="predicted"/>
<gene>
    <name evidence="1" type="ORF">DAA48_23205</name>
</gene>
<name>A0A2T4MW12_AERVE</name>
<protein>
    <recommendedName>
        <fullName evidence="3">Class I SAM-dependent methyltransferase</fullName>
    </recommendedName>
</protein>
<dbReference type="Gene3D" id="3.40.50.150">
    <property type="entry name" value="Vaccinia Virus protein VP39"/>
    <property type="match status" value="1"/>
</dbReference>
<evidence type="ECO:0008006" key="3">
    <source>
        <dbReference type="Google" id="ProtNLM"/>
    </source>
</evidence>
<evidence type="ECO:0000313" key="2">
    <source>
        <dbReference type="Proteomes" id="UP000241986"/>
    </source>
</evidence>